<protein>
    <recommendedName>
        <fullName evidence="3">DDE-1 domain-containing protein</fullName>
    </recommendedName>
</protein>
<sequence>MRMTDYAWRNVTQKTVQNCFKKAGFKIGCKEEKEINEEESERIEKEPEETVDAANEVLEINSQEWNTIKSGLNDNISFEEFFKWMIPWQHAEP</sequence>
<evidence type="ECO:0000313" key="1">
    <source>
        <dbReference type="EMBL" id="GBN02063.1"/>
    </source>
</evidence>
<dbReference type="OrthoDB" id="125347at2759"/>
<reference evidence="1 2" key="1">
    <citation type="journal article" date="2019" name="Sci. Rep.">
        <title>Orb-weaving spider Araneus ventricosus genome elucidates the spidroin gene catalogue.</title>
        <authorList>
            <person name="Kono N."/>
            <person name="Nakamura H."/>
            <person name="Ohtoshi R."/>
            <person name="Moran D.A.P."/>
            <person name="Shinohara A."/>
            <person name="Yoshida Y."/>
            <person name="Fujiwara M."/>
            <person name="Mori M."/>
            <person name="Tomita M."/>
            <person name="Arakawa K."/>
        </authorList>
    </citation>
    <scope>NUCLEOTIDE SEQUENCE [LARGE SCALE GENOMIC DNA]</scope>
</reference>
<comment type="caution">
    <text evidence="1">The sequence shown here is derived from an EMBL/GenBank/DDBJ whole genome shotgun (WGS) entry which is preliminary data.</text>
</comment>
<evidence type="ECO:0000313" key="2">
    <source>
        <dbReference type="Proteomes" id="UP000499080"/>
    </source>
</evidence>
<dbReference type="EMBL" id="BGPR01004672">
    <property type="protein sequence ID" value="GBN02063.1"/>
    <property type="molecule type" value="Genomic_DNA"/>
</dbReference>
<gene>
    <name evidence="1" type="ORF">AVEN_223393_1</name>
</gene>
<organism evidence="1 2">
    <name type="scientific">Araneus ventricosus</name>
    <name type="common">Orbweaver spider</name>
    <name type="synonym">Epeira ventricosa</name>
    <dbReference type="NCBI Taxonomy" id="182803"/>
    <lineage>
        <taxon>Eukaryota</taxon>
        <taxon>Metazoa</taxon>
        <taxon>Ecdysozoa</taxon>
        <taxon>Arthropoda</taxon>
        <taxon>Chelicerata</taxon>
        <taxon>Arachnida</taxon>
        <taxon>Araneae</taxon>
        <taxon>Araneomorphae</taxon>
        <taxon>Entelegynae</taxon>
        <taxon>Araneoidea</taxon>
        <taxon>Araneidae</taxon>
        <taxon>Araneus</taxon>
    </lineage>
</organism>
<name>A0A4Y2KKV6_ARAVE</name>
<proteinExistence type="predicted"/>
<evidence type="ECO:0008006" key="3">
    <source>
        <dbReference type="Google" id="ProtNLM"/>
    </source>
</evidence>
<keyword evidence="2" id="KW-1185">Reference proteome</keyword>
<dbReference type="Proteomes" id="UP000499080">
    <property type="component" value="Unassembled WGS sequence"/>
</dbReference>
<dbReference type="AlphaFoldDB" id="A0A4Y2KKV6"/>
<accession>A0A4Y2KKV6</accession>